<dbReference type="AlphaFoldDB" id="A0A543J6D7"/>
<feature type="domain" description="HTH marR-type" evidence="1">
    <location>
        <begin position="1"/>
        <end position="141"/>
    </location>
</feature>
<organism evidence="2 3">
    <name type="scientific">Saccharothrix saharensis</name>
    <dbReference type="NCBI Taxonomy" id="571190"/>
    <lineage>
        <taxon>Bacteria</taxon>
        <taxon>Bacillati</taxon>
        <taxon>Actinomycetota</taxon>
        <taxon>Actinomycetes</taxon>
        <taxon>Pseudonocardiales</taxon>
        <taxon>Pseudonocardiaceae</taxon>
        <taxon>Saccharothrix</taxon>
    </lineage>
</organism>
<dbReference type="EMBL" id="VFPP01000001">
    <property type="protein sequence ID" value="TQM78405.1"/>
    <property type="molecule type" value="Genomic_DNA"/>
</dbReference>
<proteinExistence type="predicted"/>
<evidence type="ECO:0000313" key="2">
    <source>
        <dbReference type="EMBL" id="TQM78405.1"/>
    </source>
</evidence>
<dbReference type="Gene3D" id="1.10.10.10">
    <property type="entry name" value="Winged helix-like DNA-binding domain superfamily/Winged helix DNA-binding domain"/>
    <property type="match status" value="1"/>
</dbReference>
<gene>
    <name evidence="2" type="ORF">FHX81_0672</name>
</gene>
<dbReference type="InterPro" id="IPR000835">
    <property type="entry name" value="HTH_MarR-typ"/>
</dbReference>
<dbReference type="PROSITE" id="PS50995">
    <property type="entry name" value="HTH_MARR_2"/>
    <property type="match status" value="1"/>
</dbReference>
<comment type="caution">
    <text evidence="2">The sequence shown here is derived from an EMBL/GenBank/DDBJ whole genome shotgun (WGS) entry which is preliminary data.</text>
</comment>
<dbReference type="Pfam" id="PF12802">
    <property type="entry name" value="MarR_2"/>
    <property type="match status" value="1"/>
</dbReference>
<dbReference type="PANTHER" id="PTHR33164">
    <property type="entry name" value="TRANSCRIPTIONAL REGULATOR, MARR FAMILY"/>
    <property type="match status" value="1"/>
</dbReference>
<dbReference type="RefSeq" id="WP_170231911.1">
    <property type="nucleotide sequence ID" value="NZ_VFPP01000001.1"/>
</dbReference>
<reference evidence="2 3" key="1">
    <citation type="submission" date="2019-06" db="EMBL/GenBank/DDBJ databases">
        <title>Sequencing the genomes of 1000 actinobacteria strains.</title>
        <authorList>
            <person name="Klenk H.-P."/>
        </authorList>
    </citation>
    <scope>NUCLEOTIDE SEQUENCE [LARGE SCALE GENOMIC DNA]</scope>
    <source>
        <strain evidence="2 3">DSM 45456</strain>
    </source>
</reference>
<evidence type="ECO:0000313" key="3">
    <source>
        <dbReference type="Proteomes" id="UP000316628"/>
    </source>
</evidence>
<dbReference type="PRINTS" id="PR00598">
    <property type="entry name" value="HTHMARR"/>
</dbReference>
<dbReference type="SUPFAM" id="SSF46785">
    <property type="entry name" value="Winged helix' DNA-binding domain"/>
    <property type="match status" value="1"/>
</dbReference>
<dbReference type="GO" id="GO:0006950">
    <property type="term" value="P:response to stress"/>
    <property type="evidence" value="ECO:0007669"/>
    <property type="project" value="TreeGrafter"/>
</dbReference>
<evidence type="ECO:0000259" key="1">
    <source>
        <dbReference type="PROSITE" id="PS50995"/>
    </source>
</evidence>
<dbReference type="InterPro" id="IPR039422">
    <property type="entry name" value="MarR/SlyA-like"/>
</dbReference>
<keyword evidence="2" id="KW-0238">DNA-binding</keyword>
<keyword evidence="3" id="KW-1185">Reference proteome</keyword>
<dbReference type="GO" id="GO:0003677">
    <property type="term" value="F:DNA binding"/>
    <property type="evidence" value="ECO:0007669"/>
    <property type="project" value="UniProtKB-KW"/>
</dbReference>
<dbReference type="SMART" id="SM00347">
    <property type="entry name" value="HTH_MARR"/>
    <property type="match status" value="1"/>
</dbReference>
<dbReference type="InterPro" id="IPR036390">
    <property type="entry name" value="WH_DNA-bd_sf"/>
</dbReference>
<dbReference type="InterPro" id="IPR036388">
    <property type="entry name" value="WH-like_DNA-bd_sf"/>
</dbReference>
<protein>
    <submittedName>
        <fullName evidence="2">DNA-binding MarR family transcriptional regulator</fullName>
    </submittedName>
</protein>
<dbReference type="GO" id="GO:0003700">
    <property type="term" value="F:DNA-binding transcription factor activity"/>
    <property type="evidence" value="ECO:0007669"/>
    <property type="project" value="InterPro"/>
</dbReference>
<dbReference type="Proteomes" id="UP000316628">
    <property type="component" value="Unassembled WGS sequence"/>
</dbReference>
<sequence>MDDTAADDAWWVLTRLQHDIATELDEVLVRAHGLSLSWLEVLRAIATGAKPSRVLDISAAVALSASRVCRVLHTMEERGLVIRTSSPSDARATEVRLTEEGFELRRRAQEDFASALQRALTSRLSADDVRALTGVGRRAATAART</sequence>
<accession>A0A543J6D7</accession>
<dbReference type="PANTHER" id="PTHR33164:SF99">
    <property type="entry name" value="MARR FAMILY REGULATORY PROTEIN"/>
    <property type="match status" value="1"/>
</dbReference>
<name>A0A543J6D7_9PSEU</name>